<feature type="binding site" description="axial binding residue" evidence="4">
    <location>
        <position position="41"/>
    </location>
    <ligand>
        <name>heme b</name>
        <dbReference type="ChEBI" id="CHEBI:60344"/>
    </ligand>
    <ligandPart>
        <name>Fe</name>
        <dbReference type="ChEBI" id="CHEBI:18248"/>
    </ligandPart>
</feature>
<dbReference type="GO" id="GO:0006979">
    <property type="term" value="P:response to oxidative stress"/>
    <property type="evidence" value="ECO:0007669"/>
    <property type="project" value="InterPro"/>
</dbReference>
<evidence type="ECO:0000256" key="1">
    <source>
        <dbReference type="ARBA" id="ARBA00004613"/>
    </source>
</evidence>
<dbReference type="PROSITE" id="PS50292">
    <property type="entry name" value="PEROXIDASE_3"/>
    <property type="match status" value="1"/>
</dbReference>
<comment type="caution">
    <text evidence="5">The sequence shown here is derived from an EMBL/GenBank/DDBJ whole genome shotgun (WGS) entry which is preliminary data.</text>
</comment>
<evidence type="ECO:0000256" key="3">
    <source>
        <dbReference type="ARBA" id="ARBA00023180"/>
    </source>
</evidence>
<protein>
    <submittedName>
        <fullName evidence="5">Uncharacterized protein</fullName>
    </submittedName>
</protein>
<dbReference type="GO" id="GO:0005576">
    <property type="term" value="C:extracellular region"/>
    <property type="evidence" value="ECO:0007669"/>
    <property type="project" value="UniProtKB-SubCell"/>
</dbReference>
<dbReference type="AlphaFoldDB" id="A0AAE0G119"/>
<dbReference type="Proteomes" id="UP001190700">
    <property type="component" value="Unassembled WGS sequence"/>
</dbReference>
<dbReference type="SUPFAM" id="SSF48113">
    <property type="entry name" value="Heme-dependent peroxidases"/>
    <property type="match status" value="1"/>
</dbReference>
<feature type="non-terminal residue" evidence="5">
    <location>
        <position position="1"/>
    </location>
</feature>
<dbReference type="Gene3D" id="1.10.640.10">
    <property type="entry name" value="Haem peroxidase domain superfamily, animal type"/>
    <property type="match status" value="1"/>
</dbReference>
<keyword evidence="4" id="KW-0408">Iron</keyword>
<dbReference type="InterPro" id="IPR019791">
    <property type="entry name" value="Haem_peroxidase_animal"/>
</dbReference>
<sequence>ICWYEYLPSLGIVVDAYDGYKENVNPSIDNFFSTVSYRYGHSEVSNLLLRVDDEGNEVPEGHLLLFDTFFSPTRAMTAGIDPILRGLSTMSNMEVDLRYESSMQHFLFNLAGHGGSDLLSRNIQRGRDHGIPLYNECRQAFGLSRKRAFEEVSSNSATVQALKEVYGSDVDLCDAYVCGLAEDHVYTSNLGELFYTSMKEQYTRTRDGDRFYFENTASDGPQYTTEEISTLKSTHLRDIILVNTDVQRLPANLFIMGVVAGLLKGWMPGS</sequence>
<comment type="subcellular location">
    <subcellularLocation>
        <location evidence="1">Secreted</location>
    </subcellularLocation>
</comment>
<name>A0AAE0G119_9CHLO</name>
<dbReference type="GO" id="GO:0046872">
    <property type="term" value="F:metal ion binding"/>
    <property type="evidence" value="ECO:0007669"/>
    <property type="project" value="UniProtKB-KW"/>
</dbReference>
<keyword evidence="3" id="KW-0325">Glycoprotein</keyword>
<reference evidence="5 6" key="1">
    <citation type="journal article" date="2015" name="Genome Biol. Evol.">
        <title>Comparative Genomics of a Bacterivorous Green Alga Reveals Evolutionary Causalities and Consequences of Phago-Mixotrophic Mode of Nutrition.</title>
        <authorList>
            <person name="Burns J.A."/>
            <person name="Paasch A."/>
            <person name="Narechania A."/>
            <person name="Kim E."/>
        </authorList>
    </citation>
    <scope>NUCLEOTIDE SEQUENCE [LARGE SCALE GENOMIC DNA]</scope>
    <source>
        <strain evidence="5 6">PLY_AMNH</strain>
    </source>
</reference>
<keyword evidence="4" id="KW-0479">Metal-binding</keyword>
<keyword evidence="2" id="KW-0964">Secreted</keyword>
<dbReference type="GO" id="GO:0004601">
    <property type="term" value="F:peroxidase activity"/>
    <property type="evidence" value="ECO:0007669"/>
    <property type="project" value="InterPro"/>
</dbReference>
<proteinExistence type="predicted"/>
<gene>
    <name evidence="5" type="ORF">CYMTET_22001</name>
</gene>
<organism evidence="5 6">
    <name type="scientific">Cymbomonas tetramitiformis</name>
    <dbReference type="NCBI Taxonomy" id="36881"/>
    <lineage>
        <taxon>Eukaryota</taxon>
        <taxon>Viridiplantae</taxon>
        <taxon>Chlorophyta</taxon>
        <taxon>Pyramimonadophyceae</taxon>
        <taxon>Pyramimonadales</taxon>
        <taxon>Pyramimonadaceae</taxon>
        <taxon>Cymbomonas</taxon>
    </lineage>
</organism>
<dbReference type="GO" id="GO:0020037">
    <property type="term" value="F:heme binding"/>
    <property type="evidence" value="ECO:0007669"/>
    <property type="project" value="InterPro"/>
</dbReference>
<dbReference type="InterPro" id="IPR037120">
    <property type="entry name" value="Haem_peroxidase_sf_animal"/>
</dbReference>
<keyword evidence="6" id="KW-1185">Reference proteome</keyword>
<dbReference type="EMBL" id="LGRX02010874">
    <property type="protein sequence ID" value="KAK3269563.1"/>
    <property type="molecule type" value="Genomic_DNA"/>
</dbReference>
<dbReference type="InterPro" id="IPR010255">
    <property type="entry name" value="Haem_peroxidase_sf"/>
</dbReference>
<dbReference type="Pfam" id="PF03098">
    <property type="entry name" value="An_peroxidase"/>
    <property type="match status" value="1"/>
</dbReference>
<evidence type="ECO:0000313" key="5">
    <source>
        <dbReference type="EMBL" id="KAK3269563.1"/>
    </source>
</evidence>
<evidence type="ECO:0000256" key="2">
    <source>
        <dbReference type="ARBA" id="ARBA00022525"/>
    </source>
</evidence>
<accession>A0AAE0G119</accession>
<dbReference type="PANTHER" id="PTHR11475:SF4">
    <property type="entry name" value="CHORION PEROXIDASE"/>
    <property type="match status" value="1"/>
</dbReference>
<dbReference type="PANTHER" id="PTHR11475">
    <property type="entry name" value="OXIDASE/PEROXIDASE"/>
    <property type="match status" value="1"/>
</dbReference>
<evidence type="ECO:0000313" key="6">
    <source>
        <dbReference type="Proteomes" id="UP001190700"/>
    </source>
</evidence>
<keyword evidence="4" id="KW-0349">Heme</keyword>
<evidence type="ECO:0000256" key="4">
    <source>
        <dbReference type="PIRSR" id="PIRSR619791-2"/>
    </source>
</evidence>